<comment type="similarity">
    <text evidence="2">Belongs to the transposase IS30 family.</text>
</comment>
<dbReference type="KEGG" id="xoo:XOO2627"/>
<evidence type="ECO:0000256" key="1">
    <source>
        <dbReference type="ARBA" id="ARBA00002190"/>
    </source>
</evidence>
<evidence type="ECO:0000313" key="5">
    <source>
        <dbReference type="Proteomes" id="UP000006735"/>
    </source>
</evidence>
<dbReference type="InterPro" id="IPR053392">
    <property type="entry name" value="Transposase_IS30-like"/>
</dbReference>
<proteinExistence type="inferred from homology"/>
<evidence type="ECO:0000259" key="3">
    <source>
        <dbReference type="PROSITE" id="PS50994"/>
    </source>
</evidence>
<dbReference type="GO" id="GO:0005829">
    <property type="term" value="C:cytosol"/>
    <property type="evidence" value="ECO:0007669"/>
    <property type="project" value="TreeGrafter"/>
</dbReference>
<dbReference type="AlphaFoldDB" id="Q5GZJ0"/>
<gene>
    <name evidence="4" type="primary">Tra8</name>
    <name evidence="4" type="ordered locus">XOO2627</name>
</gene>
<dbReference type="STRING" id="291331.XOO2627"/>
<dbReference type="InterPro" id="IPR051917">
    <property type="entry name" value="Transposase-Integrase"/>
</dbReference>
<dbReference type="InterPro" id="IPR036397">
    <property type="entry name" value="RNaseH_sf"/>
</dbReference>
<dbReference type="PROSITE" id="PS50994">
    <property type="entry name" value="INTEGRASE"/>
    <property type="match status" value="1"/>
</dbReference>
<evidence type="ECO:0000313" key="4">
    <source>
        <dbReference type="EMBL" id="AAW75881.1"/>
    </source>
</evidence>
<dbReference type="SUPFAM" id="SSF53098">
    <property type="entry name" value="Ribonuclease H-like"/>
    <property type="match status" value="1"/>
</dbReference>
<feature type="domain" description="Integrase catalytic" evidence="3">
    <location>
        <begin position="16"/>
        <end position="169"/>
    </location>
</feature>
<dbReference type="InterPro" id="IPR012337">
    <property type="entry name" value="RNaseH-like_sf"/>
</dbReference>
<dbReference type="InterPro" id="IPR001584">
    <property type="entry name" value="Integrase_cat-core"/>
</dbReference>
<dbReference type="PANTHER" id="PTHR10948">
    <property type="entry name" value="TRANSPOSASE"/>
    <property type="match status" value="1"/>
</dbReference>
<dbReference type="Gene3D" id="3.30.420.10">
    <property type="entry name" value="Ribonuclease H-like superfamily/Ribonuclease H"/>
    <property type="match status" value="1"/>
</dbReference>
<reference evidence="4 5" key="1">
    <citation type="journal article" date="2005" name="Nucleic Acids Res.">
        <title>The genome sequence of Xanthomonas oryzae pathovar oryzae KACC10331, the bacterial blight pathogen of rice.</title>
        <authorList>
            <person name="Lee B.M."/>
            <person name="Park Y.J."/>
            <person name="Park D.S."/>
            <person name="Kang H.W."/>
            <person name="Kim J.G."/>
            <person name="Song E.S."/>
            <person name="Park I.C."/>
            <person name="Yoon U.H."/>
            <person name="Hahn J.H."/>
            <person name="Koo B.S."/>
            <person name="Lee G.B."/>
            <person name="Kim H."/>
            <person name="Park H.S."/>
            <person name="Yoon K.O."/>
            <person name="Kim J.H."/>
            <person name="Jung C.H."/>
            <person name="Koh N.H."/>
            <person name="Seo J.S."/>
            <person name="Go S.J."/>
        </authorList>
    </citation>
    <scope>NUCLEOTIDE SEQUENCE [LARGE SCALE GENOMIC DNA]</scope>
    <source>
        <strain evidence="5">KACC10331 / KXO85</strain>
    </source>
</reference>
<dbReference type="NCBIfam" id="NF033563">
    <property type="entry name" value="transpos_IS30"/>
    <property type="match status" value="1"/>
</dbReference>
<dbReference type="Proteomes" id="UP000006735">
    <property type="component" value="Chromosome"/>
</dbReference>
<keyword evidence="5" id="KW-1185">Reference proteome</keyword>
<dbReference type="PANTHER" id="PTHR10948:SF23">
    <property type="entry name" value="TRANSPOSASE INSI FOR INSERTION SEQUENCE ELEMENT IS30A-RELATED"/>
    <property type="match status" value="1"/>
</dbReference>
<dbReference type="GO" id="GO:0004803">
    <property type="term" value="F:transposase activity"/>
    <property type="evidence" value="ECO:0007669"/>
    <property type="project" value="InterPro"/>
</dbReference>
<dbReference type="EMBL" id="AE013598">
    <property type="protein sequence ID" value="AAW75881.1"/>
    <property type="molecule type" value="Genomic_DNA"/>
</dbReference>
<name>Q5GZJ0_XANOR</name>
<dbReference type="GO" id="GO:0015074">
    <property type="term" value="P:DNA integration"/>
    <property type="evidence" value="ECO:0007669"/>
    <property type="project" value="InterPro"/>
</dbReference>
<dbReference type="PROSITE" id="PS01043">
    <property type="entry name" value="TRANSPOSASE_IS30"/>
    <property type="match status" value="1"/>
</dbReference>
<dbReference type="Pfam" id="PF00665">
    <property type="entry name" value="rve"/>
    <property type="match status" value="1"/>
</dbReference>
<organism evidence="4 5">
    <name type="scientific">Xanthomonas oryzae pv. oryzae (strain KACC10331 / KXO85)</name>
    <dbReference type="NCBI Taxonomy" id="291331"/>
    <lineage>
        <taxon>Bacteria</taxon>
        <taxon>Pseudomonadati</taxon>
        <taxon>Pseudomonadota</taxon>
        <taxon>Gammaproteobacteria</taxon>
        <taxon>Lysobacterales</taxon>
        <taxon>Lysobacteraceae</taxon>
        <taxon>Xanthomonas</taxon>
    </lineage>
</organism>
<dbReference type="GO" id="GO:0006313">
    <property type="term" value="P:DNA transposition"/>
    <property type="evidence" value="ECO:0007669"/>
    <property type="project" value="InterPro"/>
</dbReference>
<dbReference type="GO" id="GO:0003677">
    <property type="term" value="F:DNA binding"/>
    <property type="evidence" value="ECO:0007669"/>
    <property type="project" value="InterPro"/>
</dbReference>
<protein>
    <submittedName>
        <fullName evidence="4">IS30 family transposase</fullName>
    </submittedName>
</protein>
<evidence type="ECO:0000256" key="2">
    <source>
        <dbReference type="ARBA" id="ARBA00006363"/>
    </source>
</evidence>
<dbReference type="HOGENOM" id="CLU_035706_4_0_6"/>
<dbReference type="InterPro" id="IPR001598">
    <property type="entry name" value="Transposase_IS30_CS"/>
</dbReference>
<accession>Q5GZJ0</accession>
<comment type="function">
    <text evidence="1">Required for the transposition of the insertion element.</text>
</comment>
<sequence length="180" mass="20360">MPEELRIVHRPEEVQTRLVPGHWEGDLIKGAFNRSCVGTLVERKTRFVVLCRMDGCTAADALEGFTRQMKKLPASMRTSLTYDRGTELTCYAELMQGLNIDVWFADPHAPWQRGSNENTNGLLRQFLPKGADLSTVSQEYLNHIALLMNTRPRQTLGWKTPSEAMEKEIAALKSRVALES</sequence>